<evidence type="ECO:0000256" key="3">
    <source>
        <dbReference type="ARBA" id="ARBA00022989"/>
    </source>
</evidence>
<evidence type="ECO:0000256" key="1">
    <source>
        <dbReference type="ARBA" id="ARBA00004141"/>
    </source>
</evidence>
<dbReference type="RefSeq" id="WP_318953103.1">
    <property type="nucleotide sequence ID" value="NZ_CP137555.1"/>
</dbReference>
<evidence type="ECO:0000256" key="2">
    <source>
        <dbReference type="ARBA" id="ARBA00022692"/>
    </source>
</evidence>
<evidence type="ECO:0000256" key="4">
    <source>
        <dbReference type="ARBA" id="ARBA00023136"/>
    </source>
</evidence>
<evidence type="ECO:0000313" key="7">
    <source>
        <dbReference type="Proteomes" id="UP001302477"/>
    </source>
</evidence>
<feature type="transmembrane region" description="Helical" evidence="5">
    <location>
        <begin position="9"/>
        <end position="27"/>
    </location>
</feature>
<dbReference type="Gene3D" id="1.20.1540.10">
    <property type="entry name" value="Rhomboid-like"/>
    <property type="match status" value="1"/>
</dbReference>
<dbReference type="SUPFAM" id="SSF144091">
    <property type="entry name" value="Rhomboid-like"/>
    <property type="match status" value="1"/>
</dbReference>
<keyword evidence="3 5" id="KW-1133">Transmembrane helix</keyword>
<comment type="subcellular location">
    <subcellularLocation>
        <location evidence="1">Membrane</location>
        <topology evidence="1">Multi-pass membrane protein</topology>
    </subcellularLocation>
</comment>
<feature type="transmembrane region" description="Helical" evidence="5">
    <location>
        <begin position="87"/>
        <end position="105"/>
    </location>
</feature>
<dbReference type="EMBL" id="CP137555">
    <property type="protein sequence ID" value="WOX04626.1"/>
    <property type="molecule type" value="Genomic_DNA"/>
</dbReference>
<feature type="transmembrane region" description="Helical" evidence="5">
    <location>
        <begin position="117"/>
        <end position="134"/>
    </location>
</feature>
<evidence type="ECO:0000256" key="5">
    <source>
        <dbReference type="SAM" id="Phobius"/>
    </source>
</evidence>
<dbReference type="InterPro" id="IPR023826">
    <property type="entry name" value="Rhom-like_SP_proteobac"/>
</dbReference>
<dbReference type="KEGG" id="mpaf:R5R33_12855"/>
<feature type="transmembrane region" description="Helical" evidence="5">
    <location>
        <begin position="177"/>
        <end position="201"/>
    </location>
</feature>
<keyword evidence="4 5" id="KW-0472">Membrane</keyword>
<keyword evidence="7" id="KW-1185">Reference proteome</keyword>
<organism evidence="6 7">
    <name type="scientific">Microbulbifer pacificus</name>
    <dbReference type="NCBI Taxonomy" id="407164"/>
    <lineage>
        <taxon>Bacteria</taxon>
        <taxon>Pseudomonadati</taxon>
        <taxon>Pseudomonadota</taxon>
        <taxon>Gammaproteobacteria</taxon>
        <taxon>Cellvibrionales</taxon>
        <taxon>Microbulbiferaceae</taxon>
        <taxon>Microbulbifer</taxon>
    </lineage>
</organism>
<proteinExistence type="predicted"/>
<dbReference type="NCBIfam" id="TIGR03902">
    <property type="entry name" value="rhom_GG_sort"/>
    <property type="match status" value="1"/>
</dbReference>
<keyword evidence="2 5" id="KW-0812">Transmembrane</keyword>
<dbReference type="EC" id="3.4.21.-" evidence="6"/>
<dbReference type="AlphaFoldDB" id="A0AAU0MVF1"/>
<protein>
    <submittedName>
        <fullName evidence="6">Rhombosortase</fullName>
        <ecNumber evidence="6">3.4.21.-</ecNumber>
    </submittedName>
</protein>
<accession>A0AAU0MVF1</accession>
<sequence>MDKQRLQQALYWLPPLMVVAAAAAIYLKQDTLGALLSYDHSRILAGEYWRIVSGHLVHTNLNHLLLNGFGLALAWVLMPLRPRPHMALAGLVIVAALCGLALLLFEPQIASYRGLSGVIHALLVLGAIFNIATIGERSQGLIVLAVVALKLYSESYGTSGSMVTALIGVPVVTESHFWGAVAGAAVAILLLLGIGFGQAIARPLFWSRAGRPD</sequence>
<evidence type="ECO:0000313" key="6">
    <source>
        <dbReference type="EMBL" id="WOX04626.1"/>
    </source>
</evidence>
<dbReference type="GO" id="GO:0016787">
    <property type="term" value="F:hydrolase activity"/>
    <property type="evidence" value="ECO:0007669"/>
    <property type="project" value="UniProtKB-KW"/>
</dbReference>
<name>A0AAU0MVF1_9GAMM</name>
<dbReference type="InterPro" id="IPR035952">
    <property type="entry name" value="Rhomboid-like_sf"/>
</dbReference>
<gene>
    <name evidence="6" type="primary">rrtA</name>
    <name evidence="6" type="ORF">R5R33_12855</name>
</gene>
<dbReference type="GO" id="GO:0016020">
    <property type="term" value="C:membrane"/>
    <property type="evidence" value="ECO:0007669"/>
    <property type="project" value="UniProtKB-SubCell"/>
</dbReference>
<keyword evidence="6" id="KW-0378">Hydrolase</keyword>
<dbReference type="Proteomes" id="UP001302477">
    <property type="component" value="Chromosome"/>
</dbReference>
<reference evidence="6 7" key="1">
    <citation type="submission" date="2023-10" db="EMBL/GenBank/DDBJ databases">
        <title>Description of Microbulbifer bruguierae sp. nov., isolated from the sediments of mangrove plant Bruguiera sexangula and comparative genomic analyses of the genus Microbulbifer.</title>
        <authorList>
            <person name="Long M."/>
        </authorList>
    </citation>
    <scope>NUCLEOTIDE SEQUENCE [LARGE SCALE GENOMIC DNA]</scope>
    <source>
        <strain evidence="6 7">SPO729</strain>
    </source>
</reference>